<dbReference type="KEGG" id="dpx:DAPPUDRAFT_331525"/>
<protein>
    <submittedName>
        <fullName evidence="2">Uncharacterized protein</fullName>
    </submittedName>
</protein>
<evidence type="ECO:0000313" key="2">
    <source>
        <dbReference type="EMBL" id="EFX66977.1"/>
    </source>
</evidence>
<dbReference type="AlphaFoldDB" id="E9HMS5"/>
<dbReference type="HOGENOM" id="CLU_889227_0_0_1"/>
<proteinExistence type="predicted"/>
<feature type="region of interest" description="Disordered" evidence="1">
    <location>
        <begin position="151"/>
        <end position="182"/>
    </location>
</feature>
<organism evidence="2 3">
    <name type="scientific">Daphnia pulex</name>
    <name type="common">Water flea</name>
    <dbReference type="NCBI Taxonomy" id="6669"/>
    <lineage>
        <taxon>Eukaryota</taxon>
        <taxon>Metazoa</taxon>
        <taxon>Ecdysozoa</taxon>
        <taxon>Arthropoda</taxon>
        <taxon>Crustacea</taxon>
        <taxon>Branchiopoda</taxon>
        <taxon>Diplostraca</taxon>
        <taxon>Cladocera</taxon>
        <taxon>Anomopoda</taxon>
        <taxon>Daphniidae</taxon>
        <taxon>Daphnia</taxon>
    </lineage>
</organism>
<evidence type="ECO:0000313" key="3">
    <source>
        <dbReference type="Proteomes" id="UP000000305"/>
    </source>
</evidence>
<dbReference type="Proteomes" id="UP000000305">
    <property type="component" value="Unassembled WGS sequence"/>
</dbReference>
<gene>
    <name evidence="2" type="ORF">DAPPUDRAFT_331525</name>
</gene>
<keyword evidence="3" id="KW-1185">Reference proteome</keyword>
<dbReference type="Gene3D" id="2.80.10.50">
    <property type="match status" value="1"/>
</dbReference>
<dbReference type="InterPro" id="IPR035992">
    <property type="entry name" value="Ricin_B-like_lectins"/>
</dbReference>
<reference evidence="2 3" key="1">
    <citation type="journal article" date="2011" name="Science">
        <title>The ecoresponsive genome of Daphnia pulex.</title>
        <authorList>
            <person name="Colbourne J.K."/>
            <person name="Pfrender M.E."/>
            <person name="Gilbert D."/>
            <person name="Thomas W.K."/>
            <person name="Tucker A."/>
            <person name="Oakley T.H."/>
            <person name="Tokishita S."/>
            <person name="Aerts A."/>
            <person name="Arnold G.J."/>
            <person name="Basu M.K."/>
            <person name="Bauer D.J."/>
            <person name="Caceres C.E."/>
            <person name="Carmel L."/>
            <person name="Casola C."/>
            <person name="Choi J.H."/>
            <person name="Detter J.C."/>
            <person name="Dong Q."/>
            <person name="Dusheyko S."/>
            <person name="Eads B.D."/>
            <person name="Frohlich T."/>
            <person name="Geiler-Samerotte K.A."/>
            <person name="Gerlach D."/>
            <person name="Hatcher P."/>
            <person name="Jogdeo S."/>
            <person name="Krijgsveld J."/>
            <person name="Kriventseva E.V."/>
            <person name="Kultz D."/>
            <person name="Laforsch C."/>
            <person name="Lindquist E."/>
            <person name="Lopez J."/>
            <person name="Manak J.R."/>
            <person name="Muller J."/>
            <person name="Pangilinan J."/>
            <person name="Patwardhan R.P."/>
            <person name="Pitluck S."/>
            <person name="Pritham E.J."/>
            <person name="Rechtsteiner A."/>
            <person name="Rho M."/>
            <person name="Rogozin I.B."/>
            <person name="Sakarya O."/>
            <person name="Salamov A."/>
            <person name="Schaack S."/>
            <person name="Shapiro H."/>
            <person name="Shiga Y."/>
            <person name="Skalitzky C."/>
            <person name="Smith Z."/>
            <person name="Souvorov A."/>
            <person name="Sung W."/>
            <person name="Tang Z."/>
            <person name="Tsuchiya D."/>
            <person name="Tu H."/>
            <person name="Vos H."/>
            <person name="Wang M."/>
            <person name="Wolf Y.I."/>
            <person name="Yamagata H."/>
            <person name="Yamada T."/>
            <person name="Ye Y."/>
            <person name="Shaw J.R."/>
            <person name="Andrews J."/>
            <person name="Crease T.J."/>
            <person name="Tang H."/>
            <person name="Lucas S.M."/>
            <person name="Robertson H.M."/>
            <person name="Bork P."/>
            <person name="Koonin E.V."/>
            <person name="Zdobnov E.M."/>
            <person name="Grigoriev I.V."/>
            <person name="Lynch M."/>
            <person name="Boore J.L."/>
        </authorList>
    </citation>
    <scope>NUCLEOTIDE SEQUENCE [LARGE SCALE GENOMIC DNA]</scope>
</reference>
<sequence>MEPCQSPGDPMQFPDQLFEYDIDYTIRKFDTNHCLRINEKNAVLEQCNPDSMKWGANEITGQLMDVNSIKCIEFHQGKLRLGLCNDDQKPRHQKWKFEAYNPNLINSEEHPSLIPSRILEWHKNFSIHDMPFPTMPPIFQNRNNMSLIEDETTRETTPVPDTTTETNKEATTPVPDTTTETNKEEKYEQIVLGFMICNFYVNKLVVAAHFSAEETRRLLFAIQNEKMFVLLEKIGRDLELHSWLVNTQTSLTTIRSHSNVSTEMGKNRSVKLLGRHLLIATLSYPPSVVIDVHGSIRGIEPSVMESLADHTPV</sequence>
<name>E9HMS5_DAPPU</name>
<feature type="compositionally biased region" description="Low complexity" evidence="1">
    <location>
        <begin position="155"/>
        <end position="180"/>
    </location>
</feature>
<dbReference type="PROSITE" id="PS50231">
    <property type="entry name" value="RICIN_B_LECTIN"/>
    <property type="match status" value="1"/>
</dbReference>
<dbReference type="InParanoid" id="E9HMS5"/>
<dbReference type="SUPFAM" id="SSF50370">
    <property type="entry name" value="Ricin B-like lectins"/>
    <property type="match status" value="1"/>
</dbReference>
<accession>E9HMS5</accession>
<dbReference type="EMBL" id="GL732689">
    <property type="protein sequence ID" value="EFX66977.1"/>
    <property type="molecule type" value="Genomic_DNA"/>
</dbReference>
<evidence type="ECO:0000256" key="1">
    <source>
        <dbReference type="SAM" id="MobiDB-lite"/>
    </source>
</evidence>